<accession>A0AAD6DBS0</accession>
<name>A0AAD6DBS0_9EURO</name>
<proteinExistence type="predicted"/>
<dbReference type="EMBL" id="JAQJAC010000009">
    <property type="protein sequence ID" value="KAJ5572831.1"/>
    <property type="molecule type" value="Genomic_DNA"/>
</dbReference>
<reference evidence="1 2" key="1">
    <citation type="journal article" date="2023" name="IMA Fungus">
        <title>Comparative genomic study of the Penicillium genus elucidates a diverse pangenome and 15 lateral gene transfer events.</title>
        <authorList>
            <person name="Petersen C."/>
            <person name="Sorensen T."/>
            <person name="Nielsen M.R."/>
            <person name="Sondergaard T.E."/>
            <person name="Sorensen J.L."/>
            <person name="Fitzpatrick D.A."/>
            <person name="Frisvad J.C."/>
            <person name="Nielsen K.L."/>
        </authorList>
    </citation>
    <scope>NUCLEOTIDE SEQUENCE [LARGE SCALE GENOMIC DNA]</scope>
    <source>
        <strain evidence="1 2">IBT 29057</strain>
    </source>
</reference>
<sequence>MPKLESASALALDSQDREDAEEMHALGDVFSMSDKALADCWICDQSLIDIRYMSAKNNCDGEGMIRPSSVYACRS</sequence>
<evidence type="ECO:0000313" key="2">
    <source>
        <dbReference type="Proteomes" id="UP001216150"/>
    </source>
</evidence>
<protein>
    <submittedName>
        <fullName evidence="1">Uncharacterized protein</fullName>
    </submittedName>
</protein>
<organism evidence="1 2">
    <name type="scientific">Penicillium hetheringtonii</name>
    <dbReference type="NCBI Taxonomy" id="911720"/>
    <lineage>
        <taxon>Eukaryota</taxon>
        <taxon>Fungi</taxon>
        <taxon>Dikarya</taxon>
        <taxon>Ascomycota</taxon>
        <taxon>Pezizomycotina</taxon>
        <taxon>Eurotiomycetes</taxon>
        <taxon>Eurotiomycetidae</taxon>
        <taxon>Eurotiales</taxon>
        <taxon>Aspergillaceae</taxon>
        <taxon>Penicillium</taxon>
    </lineage>
</organism>
<dbReference type="AlphaFoldDB" id="A0AAD6DBS0"/>
<dbReference type="Proteomes" id="UP001216150">
    <property type="component" value="Unassembled WGS sequence"/>
</dbReference>
<keyword evidence="2" id="KW-1185">Reference proteome</keyword>
<comment type="caution">
    <text evidence="1">The sequence shown here is derived from an EMBL/GenBank/DDBJ whole genome shotgun (WGS) entry which is preliminary data.</text>
</comment>
<gene>
    <name evidence="1" type="ORF">N7450_009815</name>
</gene>
<evidence type="ECO:0000313" key="1">
    <source>
        <dbReference type="EMBL" id="KAJ5572831.1"/>
    </source>
</evidence>